<evidence type="ECO:0000313" key="1">
    <source>
        <dbReference type="EMBL" id="OLQ88031.1"/>
    </source>
</evidence>
<dbReference type="InterPro" id="IPR046897">
    <property type="entry name" value="ABC-3C_MC6"/>
</dbReference>
<dbReference type="EMBL" id="MJMJ01000023">
    <property type="protein sequence ID" value="OLQ88031.1"/>
    <property type="molecule type" value="Genomic_DNA"/>
</dbReference>
<organism evidence="1 2">
    <name type="scientific">Vibrio panuliri</name>
    <dbReference type="NCBI Taxonomy" id="1381081"/>
    <lineage>
        <taxon>Bacteria</taxon>
        <taxon>Pseudomonadati</taxon>
        <taxon>Pseudomonadota</taxon>
        <taxon>Gammaproteobacteria</taxon>
        <taxon>Vibrionales</taxon>
        <taxon>Vibrionaceae</taxon>
        <taxon>Vibrio</taxon>
    </lineage>
</organism>
<accession>A0A1Q9HE95</accession>
<sequence length="83" mass="9681">MIFPTKHLPPNRTLLAVSAEVYDLIHDNSTTSSIWEEYSSILVSSYRCNDVSYDWFILSIDLLFLLDLIELKGSFIKRKRNVK</sequence>
<evidence type="ECO:0000313" key="2">
    <source>
        <dbReference type="Proteomes" id="UP000186313"/>
    </source>
</evidence>
<comment type="caution">
    <text evidence="1">The sequence shown here is derived from an EMBL/GenBank/DDBJ whole genome shotgun (WGS) entry which is preliminary data.</text>
</comment>
<gene>
    <name evidence="1" type="ORF">BIY22_07605</name>
</gene>
<dbReference type="RefSeq" id="WP_075709201.1">
    <property type="nucleotide sequence ID" value="NZ_MJMJ01000023.1"/>
</dbReference>
<dbReference type="AlphaFoldDB" id="A0A1Q9HE95"/>
<proteinExistence type="predicted"/>
<reference evidence="1 2" key="1">
    <citation type="submission" date="2016-09" db="EMBL/GenBank/DDBJ databases">
        <title>Genomic Taxonomy of the Vibrionaceae.</title>
        <authorList>
            <person name="Gonzalez-Castillo A."/>
            <person name="Gomez-Gil B."/>
            <person name="Enciso-Ibarra K."/>
        </authorList>
    </citation>
    <scope>NUCLEOTIDE SEQUENCE [LARGE SCALE GENOMIC DNA]</scope>
    <source>
        <strain evidence="1 2">CAIM 703</strain>
    </source>
</reference>
<dbReference type="Pfam" id="PF20293">
    <property type="entry name" value="MC6"/>
    <property type="match status" value="1"/>
</dbReference>
<protein>
    <submittedName>
        <fullName evidence="1">Uncharacterized protein</fullName>
    </submittedName>
</protein>
<dbReference type="STRING" id="1381081.BIY22_07605"/>
<name>A0A1Q9HE95_9VIBR</name>
<dbReference type="Proteomes" id="UP000186313">
    <property type="component" value="Unassembled WGS sequence"/>
</dbReference>